<feature type="region of interest" description="Disordered" evidence="7">
    <location>
        <begin position="1"/>
        <end position="31"/>
    </location>
</feature>
<keyword evidence="5 8" id="KW-1133">Transmembrane helix</keyword>
<evidence type="ECO:0000256" key="2">
    <source>
        <dbReference type="ARBA" id="ARBA00010265"/>
    </source>
</evidence>
<sequence length="383" mass="39392">MTHAEDDGLALRPAPAPEVQADRGVSPISGRLGGRTNKIIAVVALVVGAGVFLAATWKRDDVEASAPVTPPRQVVPFEPAQRDTPPTLAEAASDPNAPQLGATPADGQVPAIEPTSGGRGTATAAQTEAQRRAALLESAQRAPIMAYGSGQGRRSAAPAGVPGGLGDGVATLAAAAEPNDLDALRRSSPIGEARAGRLPDRRYLITAGTTIPCVLQTAMDTSTPGYVTCVVPTDVYSDNGAVILMEKGTRVMGEYRGGLRRGQNRMFVLWTRAVTPGGVAVALASPAADALGRAGFGGDVDTHFWERFGGALLLSLVDDGVYAATGNGDQGQSTLRLPSDAAGIALQNSINIPPTLRKAQGSEVSIFAAQDLNFASVYALRSR</sequence>
<dbReference type="EMBL" id="JBHSLF010000006">
    <property type="protein sequence ID" value="MFC5342886.1"/>
    <property type="molecule type" value="Genomic_DNA"/>
</dbReference>
<dbReference type="NCBIfam" id="NF038091">
    <property type="entry name" value="T4SS_VirB10"/>
    <property type="match status" value="1"/>
</dbReference>
<evidence type="ECO:0000256" key="3">
    <source>
        <dbReference type="ARBA" id="ARBA00022475"/>
    </source>
</evidence>
<evidence type="ECO:0000256" key="4">
    <source>
        <dbReference type="ARBA" id="ARBA00022692"/>
    </source>
</evidence>
<proteinExistence type="inferred from homology"/>
<dbReference type="InterPro" id="IPR005498">
    <property type="entry name" value="T4SS_VirB10/TraB/TrbI"/>
</dbReference>
<protein>
    <submittedName>
        <fullName evidence="9">Type IV secretion system protein VirB10</fullName>
    </submittedName>
</protein>
<evidence type="ECO:0000256" key="6">
    <source>
        <dbReference type="ARBA" id="ARBA00023136"/>
    </source>
</evidence>
<dbReference type="CDD" id="cd16429">
    <property type="entry name" value="VirB10"/>
    <property type="match status" value="1"/>
</dbReference>
<comment type="subcellular location">
    <subcellularLocation>
        <location evidence="1">Cell membrane</location>
        <topology evidence="1">Single-pass membrane protein</topology>
    </subcellularLocation>
</comment>
<accession>A0ABW0FNW4</accession>
<evidence type="ECO:0000313" key="10">
    <source>
        <dbReference type="Proteomes" id="UP001596152"/>
    </source>
</evidence>
<dbReference type="RefSeq" id="WP_374039586.1">
    <property type="nucleotide sequence ID" value="NZ_CP169083.1"/>
</dbReference>
<evidence type="ECO:0000256" key="8">
    <source>
        <dbReference type="SAM" id="Phobius"/>
    </source>
</evidence>
<dbReference type="InterPro" id="IPR042217">
    <property type="entry name" value="T4SS_VirB10/TrbI"/>
</dbReference>
<evidence type="ECO:0000256" key="1">
    <source>
        <dbReference type="ARBA" id="ARBA00004162"/>
    </source>
</evidence>
<evidence type="ECO:0000313" key="9">
    <source>
        <dbReference type="EMBL" id="MFC5342886.1"/>
    </source>
</evidence>
<dbReference type="Gene3D" id="2.40.128.260">
    <property type="entry name" value="Type IV secretion system, VirB10/TraB/TrbI"/>
    <property type="match status" value="2"/>
</dbReference>
<name>A0ABW0FNW4_9CAUL</name>
<comment type="caution">
    <text evidence="9">The sequence shown here is derived from an EMBL/GenBank/DDBJ whole genome shotgun (WGS) entry which is preliminary data.</text>
</comment>
<organism evidence="9 10">
    <name type="scientific">Brevundimonas staleyi</name>
    <dbReference type="NCBI Taxonomy" id="74326"/>
    <lineage>
        <taxon>Bacteria</taxon>
        <taxon>Pseudomonadati</taxon>
        <taxon>Pseudomonadota</taxon>
        <taxon>Alphaproteobacteria</taxon>
        <taxon>Caulobacterales</taxon>
        <taxon>Caulobacteraceae</taxon>
        <taxon>Brevundimonas</taxon>
    </lineage>
</organism>
<keyword evidence="10" id="KW-1185">Reference proteome</keyword>
<evidence type="ECO:0000256" key="5">
    <source>
        <dbReference type="ARBA" id="ARBA00022989"/>
    </source>
</evidence>
<dbReference type="Proteomes" id="UP001596152">
    <property type="component" value="Unassembled WGS sequence"/>
</dbReference>
<comment type="similarity">
    <text evidence="2">Belongs to the TrbI/VirB10 family.</text>
</comment>
<dbReference type="Pfam" id="PF03743">
    <property type="entry name" value="TrbI"/>
    <property type="match status" value="1"/>
</dbReference>
<feature type="transmembrane region" description="Helical" evidence="8">
    <location>
        <begin position="39"/>
        <end position="57"/>
    </location>
</feature>
<keyword evidence="4 8" id="KW-0812">Transmembrane</keyword>
<evidence type="ECO:0000256" key="7">
    <source>
        <dbReference type="SAM" id="MobiDB-lite"/>
    </source>
</evidence>
<dbReference type="InterPro" id="IPR047695">
    <property type="entry name" value="T4SS_VirB10/PtlG"/>
</dbReference>
<reference evidence="10" key="1">
    <citation type="journal article" date="2019" name="Int. J. Syst. Evol. Microbiol.">
        <title>The Global Catalogue of Microorganisms (GCM) 10K type strain sequencing project: providing services to taxonomists for standard genome sequencing and annotation.</title>
        <authorList>
            <consortium name="The Broad Institute Genomics Platform"/>
            <consortium name="The Broad Institute Genome Sequencing Center for Infectious Disease"/>
            <person name="Wu L."/>
            <person name="Ma J."/>
        </authorList>
    </citation>
    <scope>NUCLEOTIDE SEQUENCE [LARGE SCALE GENOMIC DNA]</scope>
    <source>
        <strain evidence="10">JCM 12125</strain>
    </source>
</reference>
<keyword evidence="6 8" id="KW-0472">Membrane</keyword>
<keyword evidence="3" id="KW-1003">Cell membrane</keyword>
<gene>
    <name evidence="9" type="primary">virB10</name>
    <name evidence="9" type="ORF">ACFPIE_03105</name>
</gene>
<feature type="region of interest" description="Disordered" evidence="7">
    <location>
        <begin position="63"/>
        <end position="121"/>
    </location>
</feature>